<keyword evidence="3" id="KW-1185">Reference proteome</keyword>
<dbReference type="AlphaFoldDB" id="A0A1M5B876"/>
<keyword evidence="1" id="KW-0472">Membrane</keyword>
<evidence type="ECO:0000313" key="2">
    <source>
        <dbReference type="EMBL" id="SHF38606.1"/>
    </source>
</evidence>
<keyword evidence="1" id="KW-1133">Transmembrane helix</keyword>
<accession>A0A1M5B876</accession>
<gene>
    <name evidence="2" type="ORF">SAMN05444405_10817</name>
</gene>
<dbReference type="Pfam" id="PF16316">
    <property type="entry name" value="DUF4956"/>
    <property type="match status" value="1"/>
</dbReference>
<feature type="transmembrane region" description="Helical" evidence="1">
    <location>
        <begin position="78"/>
        <end position="95"/>
    </location>
</feature>
<evidence type="ECO:0008006" key="4">
    <source>
        <dbReference type="Google" id="ProtNLM"/>
    </source>
</evidence>
<organism evidence="2 3">
    <name type="scientific">Bacteroides luti</name>
    <dbReference type="NCBI Taxonomy" id="1297750"/>
    <lineage>
        <taxon>Bacteria</taxon>
        <taxon>Pseudomonadati</taxon>
        <taxon>Bacteroidota</taxon>
        <taxon>Bacteroidia</taxon>
        <taxon>Bacteroidales</taxon>
        <taxon>Bacteroidaceae</taxon>
        <taxon>Bacteroides</taxon>
    </lineage>
</organism>
<feature type="transmembrane region" description="Helical" evidence="1">
    <location>
        <begin position="107"/>
        <end position="124"/>
    </location>
</feature>
<dbReference type="EMBL" id="FQTV01000008">
    <property type="protein sequence ID" value="SHF38606.1"/>
    <property type="molecule type" value="Genomic_DNA"/>
</dbReference>
<evidence type="ECO:0000313" key="3">
    <source>
        <dbReference type="Proteomes" id="UP000184509"/>
    </source>
</evidence>
<dbReference type="RefSeq" id="WP_073401259.1">
    <property type="nucleotide sequence ID" value="NZ_FQTV01000008.1"/>
</dbReference>
<dbReference type="STRING" id="1297750.SAMN05444405_10817"/>
<protein>
    <recommendedName>
        <fullName evidence="4">DUF4956 domain-containing protein</fullName>
    </recommendedName>
</protein>
<keyword evidence="1" id="KW-0812">Transmembrane</keyword>
<reference evidence="2 3" key="1">
    <citation type="submission" date="2016-11" db="EMBL/GenBank/DDBJ databases">
        <authorList>
            <person name="Jaros S."/>
            <person name="Januszkiewicz K."/>
            <person name="Wedrychowicz H."/>
        </authorList>
    </citation>
    <scope>NUCLEOTIDE SEQUENCE [LARGE SCALE GENOMIC DNA]</scope>
    <source>
        <strain evidence="2 3">DSM 26991</strain>
    </source>
</reference>
<feature type="transmembrane region" description="Helical" evidence="1">
    <location>
        <begin position="54"/>
        <end position="72"/>
    </location>
</feature>
<dbReference type="Proteomes" id="UP000184509">
    <property type="component" value="Unassembled WGS sequence"/>
</dbReference>
<proteinExistence type="predicted"/>
<dbReference type="OrthoDB" id="154078at2"/>
<feature type="transmembrane region" description="Helical" evidence="1">
    <location>
        <begin position="27"/>
        <end position="47"/>
    </location>
</feature>
<name>A0A1M5B876_9BACE</name>
<dbReference type="InterPro" id="IPR032531">
    <property type="entry name" value="DUF4956"/>
</dbReference>
<evidence type="ECO:0000256" key="1">
    <source>
        <dbReference type="SAM" id="Phobius"/>
    </source>
</evidence>
<sequence length="227" mass="26416">MDTLSEWMSNIDLLGTPLLDANGFGQLIMRFLINFVIVTSIIHFFYYPKSRRRDYYFTFSLINVSVFLLIFLLNSVKIKIGFALGVFAIFGIIRYRTESVPIREMTYLFLIIAVSVINAVAVQISYAELLATNILFVLITWALESSRWLKHTSCKLILYDKISLITPDKYDELMEDLKKRTGIDILKVEVGHLDFLRDTAYLKIYYEPLHDEINTIDTMTRLPKDDE</sequence>